<name>A0A1W2B3U1_9MICO</name>
<reference evidence="1 2" key="1">
    <citation type="submission" date="2017-04" db="EMBL/GenBank/DDBJ databases">
        <authorList>
            <person name="Afonso C.L."/>
            <person name="Miller P.J."/>
            <person name="Scott M.A."/>
            <person name="Spackman E."/>
            <person name="Goraichik I."/>
            <person name="Dimitrov K.M."/>
            <person name="Suarez D.L."/>
            <person name="Swayne D.E."/>
        </authorList>
    </citation>
    <scope>NUCLEOTIDE SEQUENCE [LARGE SCALE GENOMIC DNA]</scope>
    <source>
        <strain evidence="1 2">CGMCC 1.12511</strain>
    </source>
</reference>
<evidence type="ECO:0000313" key="2">
    <source>
        <dbReference type="Proteomes" id="UP000192634"/>
    </source>
</evidence>
<accession>A0A1W2B3U1</accession>
<organism evidence="1 2">
    <name type="scientific">Janibacter indicus</name>
    <dbReference type="NCBI Taxonomy" id="857417"/>
    <lineage>
        <taxon>Bacteria</taxon>
        <taxon>Bacillati</taxon>
        <taxon>Actinomycetota</taxon>
        <taxon>Actinomycetes</taxon>
        <taxon>Micrococcales</taxon>
        <taxon>Intrasporangiaceae</taxon>
        <taxon>Janibacter</taxon>
    </lineage>
</organism>
<dbReference type="AlphaFoldDB" id="A0A1W2B3U1"/>
<evidence type="ECO:0000313" key="1">
    <source>
        <dbReference type="EMBL" id="SMC67673.1"/>
    </source>
</evidence>
<evidence type="ECO:0008006" key="3">
    <source>
        <dbReference type="Google" id="ProtNLM"/>
    </source>
</evidence>
<gene>
    <name evidence="1" type="ORF">SAMN06296429_10788</name>
</gene>
<dbReference type="RefSeq" id="WP_084451238.1">
    <property type="nucleotide sequence ID" value="NZ_CBDRLL010000004.1"/>
</dbReference>
<dbReference type="OrthoDB" id="4466123at2"/>
<protein>
    <recommendedName>
        <fullName evidence="3">DUF1330 domain-containing protein</fullName>
    </recommendedName>
</protein>
<dbReference type="Proteomes" id="UP000192634">
    <property type="component" value="Unassembled WGS sequence"/>
</dbReference>
<proteinExistence type="predicted"/>
<sequence length="99" mass="10992">MTNDIEIELCCFLWAHEGEALSLSAYEDRVLALVPAHGGEVIRRAVSDGSNGRPHEVQLYRFPNQTALDAYLADPARLALANDRDQAIARTELFPVSLR</sequence>
<dbReference type="EMBL" id="FWXN01000007">
    <property type="protein sequence ID" value="SMC67673.1"/>
    <property type="molecule type" value="Genomic_DNA"/>
</dbReference>
<dbReference type="Gene3D" id="3.30.70.100">
    <property type="match status" value="1"/>
</dbReference>